<feature type="transmembrane region" description="Helical" evidence="9">
    <location>
        <begin position="177"/>
        <end position="200"/>
    </location>
</feature>
<keyword evidence="5" id="KW-0862">Zinc</keyword>
<dbReference type="EMBL" id="JBHULZ010000041">
    <property type="protein sequence ID" value="MFD2698132.1"/>
    <property type="molecule type" value="Genomic_DNA"/>
</dbReference>
<dbReference type="RefSeq" id="WP_379047193.1">
    <property type="nucleotide sequence ID" value="NZ_JBHULZ010000041.1"/>
</dbReference>
<dbReference type="PANTHER" id="PTHR11562:SF17">
    <property type="entry name" value="RE54080P-RELATED"/>
    <property type="match status" value="1"/>
</dbReference>
<feature type="transmembrane region" description="Helical" evidence="9">
    <location>
        <begin position="150"/>
        <end position="171"/>
    </location>
</feature>
<feature type="domain" description="Cation efflux protein transmembrane" evidence="10">
    <location>
        <begin position="17"/>
        <end position="208"/>
    </location>
</feature>
<feature type="transmembrane region" description="Helical" evidence="9">
    <location>
        <begin position="114"/>
        <end position="138"/>
    </location>
</feature>
<feature type="transmembrane region" description="Helical" evidence="9">
    <location>
        <begin position="47"/>
        <end position="63"/>
    </location>
</feature>
<comment type="caution">
    <text evidence="12">The sequence shown here is derived from an EMBL/GenBank/DDBJ whole genome shotgun (WGS) entry which is preliminary data.</text>
</comment>
<dbReference type="Gene3D" id="3.30.70.1350">
    <property type="entry name" value="Cation efflux protein, cytoplasmic domain"/>
    <property type="match status" value="1"/>
</dbReference>
<dbReference type="Pfam" id="PF01545">
    <property type="entry name" value="Cation_efflux"/>
    <property type="match status" value="1"/>
</dbReference>
<keyword evidence="6 9" id="KW-1133">Transmembrane helix</keyword>
<gene>
    <name evidence="12" type="ORF">ACFSQ0_09030</name>
</gene>
<dbReference type="NCBIfam" id="TIGR01297">
    <property type="entry name" value="CDF"/>
    <property type="match status" value="1"/>
</dbReference>
<dbReference type="InterPro" id="IPR036837">
    <property type="entry name" value="Cation_efflux_CTD_sf"/>
</dbReference>
<dbReference type="InterPro" id="IPR050681">
    <property type="entry name" value="CDF/SLC30A"/>
</dbReference>
<dbReference type="PANTHER" id="PTHR11562">
    <property type="entry name" value="CATION EFFLUX PROTEIN/ ZINC TRANSPORTER"/>
    <property type="match status" value="1"/>
</dbReference>
<comment type="similarity">
    <text evidence="2">Belongs to the cation diffusion facilitator (CDF) transporter (TC 2.A.4) family. SLC30A subfamily.</text>
</comment>
<keyword evidence="3" id="KW-0813">Transport</keyword>
<dbReference type="InterPro" id="IPR058533">
    <property type="entry name" value="Cation_efflux_TM"/>
</dbReference>
<evidence type="ECO:0000256" key="8">
    <source>
        <dbReference type="ARBA" id="ARBA00023136"/>
    </source>
</evidence>
<dbReference type="Proteomes" id="UP001597357">
    <property type="component" value="Unassembled WGS sequence"/>
</dbReference>
<reference evidence="13" key="1">
    <citation type="journal article" date="2019" name="Int. J. Syst. Evol. Microbiol.">
        <title>The Global Catalogue of Microorganisms (GCM) 10K type strain sequencing project: providing services to taxonomists for standard genome sequencing and annotation.</title>
        <authorList>
            <consortium name="The Broad Institute Genomics Platform"/>
            <consortium name="The Broad Institute Genome Sequencing Center for Infectious Disease"/>
            <person name="Wu L."/>
            <person name="Ma J."/>
        </authorList>
    </citation>
    <scope>NUCLEOTIDE SEQUENCE [LARGE SCALE GENOMIC DNA]</scope>
    <source>
        <strain evidence="13">KCTC 42255</strain>
    </source>
</reference>
<feature type="transmembrane region" description="Helical" evidence="9">
    <location>
        <begin position="84"/>
        <end position="102"/>
    </location>
</feature>
<evidence type="ECO:0000313" key="12">
    <source>
        <dbReference type="EMBL" id="MFD2698132.1"/>
    </source>
</evidence>
<dbReference type="SUPFAM" id="SSF161111">
    <property type="entry name" value="Cation efflux protein transmembrane domain-like"/>
    <property type="match status" value="1"/>
</dbReference>
<evidence type="ECO:0000256" key="3">
    <source>
        <dbReference type="ARBA" id="ARBA00022448"/>
    </source>
</evidence>
<evidence type="ECO:0000256" key="2">
    <source>
        <dbReference type="ARBA" id="ARBA00008873"/>
    </source>
</evidence>
<evidence type="ECO:0000256" key="5">
    <source>
        <dbReference type="ARBA" id="ARBA00022906"/>
    </source>
</evidence>
<proteinExistence type="inferred from homology"/>
<keyword evidence="5" id="KW-0864">Zinc transport</keyword>
<evidence type="ECO:0000256" key="9">
    <source>
        <dbReference type="SAM" id="Phobius"/>
    </source>
</evidence>
<feature type="transmembrane region" description="Helical" evidence="9">
    <location>
        <begin position="21"/>
        <end position="41"/>
    </location>
</feature>
<evidence type="ECO:0000313" key="13">
    <source>
        <dbReference type="Proteomes" id="UP001597357"/>
    </source>
</evidence>
<dbReference type="InterPro" id="IPR027469">
    <property type="entry name" value="Cation_efflux_TMD_sf"/>
</dbReference>
<evidence type="ECO:0000256" key="7">
    <source>
        <dbReference type="ARBA" id="ARBA00023065"/>
    </source>
</evidence>
<keyword evidence="7" id="KW-0406">Ion transport</keyword>
<comment type="subcellular location">
    <subcellularLocation>
        <location evidence="1">Membrane</location>
        <topology evidence="1">Multi-pass membrane protein</topology>
    </subcellularLocation>
</comment>
<dbReference type="Pfam" id="PF16916">
    <property type="entry name" value="ZT_dimer"/>
    <property type="match status" value="1"/>
</dbReference>
<organism evidence="12 13">
    <name type="scientific">Mesonia sediminis</name>
    <dbReference type="NCBI Taxonomy" id="1703946"/>
    <lineage>
        <taxon>Bacteria</taxon>
        <taxon>Pseudomonadati</taxon>
        <taxon>Bacteroidota</taxon>
        <taxon>Flavobacteriia</taxon>
        <taxon>Flavobacteriales</taxon>
        <taxon>Flavobacteriaceae</taxon>
        <taxon>Mesonia</taxon>
    </lineage>
</organism>
<feature type="domain" description="Cation efflux protein cytoplasmic" evidence="11">
    <location>
        <begin position="213"/>
        <end position="288"/>
    </location>
</feature>
<accession>A0ABW5SG37</accession>
<evidence type="ECO:0000256" key="4">
    <source>
        <dbReference type="ARBA" id="ARBA00022692"/>
    </source>
</evidence>
<evidence type="ECO:0000259" key="11">
    <source>
        <dbReference type="Pfam" id="PF16916"/>
    </source>
</evidence>
<protein>
    <submittedName>
        <fullName evidence="12">Cation diffusion facilitator family transporter</fullName>
    </submittedName>
</protein>
<dbReference type="Gene3D" id="1.20.1510.10">
    <property type="entry name" value="Cation efflux protein transmembrane domain"/>
    <property type="match status" value="1"/>
</dbReference>
<sequence length="301" mass="33671">MSHHHDHKHPVLSGKNLKISIFLNILITISQVIGGLISGSLALLSDALHNFTDVVSLIISFWANKMASKSASFSKTFGYKRAEIIAAFVNAASLMVISVLLIKESIDRFINPQSIDSTIVIVLAAVAILGNGFSVLLMKKDSKANMNMKSAYLHLLTDMLASVAVLLGGLLMRFYGFYWIDSLLTAGIAVYLIVMGYDLLKSSFNILMLFTPESIRTEELVKTACSFPEIKNMHHVHIWSLNETEIHLEAHLDFHHDISLSSFNEILEELKVLLNQKYGINHFNLQPEFNKNDTKEIIVQD</sequence>
<dbReference type="InterPro" id="IPR002524">
    <property type="entry name" value="Cation_efflux"/>
</dbReference>
<evidence type="ECO:0000256" key="6">
    <source>
        <dbReference type="ARBA" id="ARBA00022989"/>
    </source>
</evidence>
<keyword evidence="4 9" id="KW-0812">Transmembrane</keyword>
<name>A0ABW5SG37_9FLAO</name>
<keyword evidence="8 9" id="KW-0472">Membrane</keyword>
<evidence type="ECO:0000256" key="1">
    <source>
        <dbReference type="ARBA" id="ARBA00004141"/>
    </source>
</evidence>
<dbReference type="SUPFAM" id="SSF160240">
    <property type="entry name" value="Cation efflux protein cytoplasmic domain-like"/>
    <property type="match status" value="1"/>
</dbReference>
<keyword evidence="13" id="KW-1185">Reference proteome</keyword>
<evidence type="ECO:0000259" key="10">
    <source>
        <dbReference type="Pfam" id="PF01545"/>
    </source>
</evidence>
<dbReference type="InterPro" id="IPR027470">
    <property type="entry name" value="Cation_efflux_CTD"/>
</dbReference>